<accession>A0A6G7Y4N6</accession>
<dbReference type="Proteomes" id="UP000501058">
    <property type="component" value="Chromosome"/>
</dbReference>
<evidence type="ECO:0000313" key="3">
    <source>
        <dbReference type="Proteomes" id="UP000501058"/>
    </source>
</evidence>
<organism evidence="2 3">
    <name type="scientific">Propioniciclava coleopterorum</name>
    <dbReference type="NCBI Taxonomy" id="2714937"/>
    <lineage>
        <taxon>Bacteria</taxon>
        <taxon>Bacillati</taxon>
        <taxon>Actinomycetota</taxon>
        <taxon>Actinomycetes</taxon>
        <taxon>Propionibacteriales</taxon>
        <taxon>Propionibacteriaceae</taxon>
        <taxon>Propioniciclava</taxon>
    </lineage>
</organism>
<dbReference type="Gene3D" id="3.30.420.150">
    <property type="entry name" value="Exopolyphosphatase. Domain 2"/>
    <property type="match status" value="1"/>
</dbReference>
<dbReference type="InterPro" id="IPR003695">
    <property type="entry name" value="Ppx_GppA_N"/>
</dbReference>
<sequence length="305" mass="31709">MTRVAAVDCGTNSIRLLVSEATPQGPRELDRRLLITRLGQGVDATGEFHPDALARTLAACDEYAAVLKELGVERVRFAATSAARDAGNRQAFYDGVEARLGVRPEIIPGEEEAALSFGGALAAARSAGPVDLPALVMDVGGGSTELVLGRSDGDVSGVSLDMGSVRIRERFLHSDPPTPAEVEAATAFIDGLLDGCGVDLAAARTWFGVGGTATSLAAINLRLDAYDRARVHGATITHAELVALSHRLLTEPVARVLEIPTMVPGRADVICAGTLIVQRVGERVGADLTVSEADILDGLVAGLLS</sequence>
<dbReference type="CDD" id="cd24119">
    <property type="entry name" value="ASKHA_NBD_MtPPX2-like"/>
    <property type="match status" value="1"/>
</dbReference>
<name>A0A6G7Y4N6_9ACTN</name>
<dbReference type="EMBL" id="CP049865">
    <property type="protein sequence ID" value="QIK71598.1"/>
    <property type="molecule type" value="Genomic_DNA"/>
</dbReference>
<dbReference type="InterPro" id="IPR043129">
    <property type="entry name" value="ATPase_NBD"/>
</dbReference>
<proteinExistence type="predicted"/>
<evidence type="ECO:0000259" key="1">
    <source>
        <dbReference type="Pfam" id="PF02541"/>
    </source>
</evidence>
<feature type="domain" description="Ppx/GppA phosphatase N-terminal" evidence="1">
    <location>
        <begin position="18"/>
        <end position="280"/>
    </location>
</feature>
<dbReference type="GO" id="GO:0016462">
    <property type="term" value="F:pyrophosphatase activity"/>
    <property type="evidence" value="ECO:0007669"/>
    <property type="project" value="TreeGrafter"/>
</dbReference>
<dbReference type="AlphaFoldDB" id="A0A6G7Y4N6"/>
<keyword evidence="3" id="KW-1185">Reference proteome</keyword>
<dbReference type="InterPro" id="IPR050273">
    <property type="entry name" value="GppA/Ppx_hydrolase"/>
</dbReference>
<dbReference type="PANTHER" id="PTHR30005:SF13">
    <property type="entry name" value="EXOPOLYPHOSPHATASE 2"/>
    <property type="match status" value="1"/>
</dbReference>
<dbReference type="SUPFAM" id="SSF53067">
    <property type="entry name" value="Actin-like ATPase domain"/>
    <property type="match status" value="2"/>
</dbReference>
<protein>
    <submittedName>
        <fullName evidence="2">Ppx/GppA family phosphatase</fullName>
    </submittedName>
</protein>
<reference evidence="2 3" key="1">
    <citation type="submission" date="2020-03" db="EMBL/GenBank/DDBJ databases">
        <title>Propioniciclava sp. nov., isolated from Hydrophilus acuminatus.</title>
        <authorList>
            <person name="Hyun D.-W."/>
            <person name="Bae J.-W."/>
        </authorList>
    </citation>
    <scope>NUCLEOTIDE SEQUENCE [LARGE SCALE GENOMIC DNA]</scope>
    <source>
        <strain evidence="2 3">HDW11</strain>
    </source>
</reference>
<dbReference type="RefSeq" id="WP_166232157.1">
    <property type="nucleotide sequence ID" value="NZ_CP049865.1"/>
</dbReference>
<gene>
    <name evidence="2" type="ORF">G7070_04060</name>
</gene>
<evidence type="ECO:0000313" key="2">
    <source>
        <dbReference type="EMBL" id="QIK71598.1"/>
    </source>
</evidence>
<dbReference type="Gene3D" id="3.30.420.40">
    <property type="match status" value="1"/>
</dbReference>
<dbReference type="Pfam" id="PF02541">
    <property type="entry name" value="Ppx-GppA"/>
    <property type="match status" value="1"/>
</dbReference>
<dbReference type="PANTHER" id="PTHR30005">
    <property type="entry name" value="EXOPOLYPHOSPHATASE"/>
    <property type="match status" value="1"/>
</dbReference>
<dbReference type="KEGG" id="prv:G7070_04060"/>